<comment type="pathway">
    <text evidence="1">Lipid metabolism.</text>
</comment>
<name>A0ABQ1JPZ3_9PROT</name>
<protein>
    <submittedName>
        <fullName evidence="6">1-acyl-sn-glycerol-3-phosphate acyltransferase</fullName>
    </submittedName>
</protein>
<comment type="caution">
    <text evidence="6">The sequence shown here is derived from an EMBL/GenBank/DDBJ whole genome shotgun (WGS) entry which is preliminary data.</text>
</comment>
<evidence type="ECO:0000256" key="1">
    <source>
        <dbReference type="ARBA" id="ARBA00005189"/>
    </source>
</evidence>
<feature type="domain" description="Phospholipid/glycerol acyltransferase" evidence="5">
    <location>
        <begin position="71"/>
        <end position="186"/>
    </location>
</feature>
<dbReference type="Proteomes" id="UP000628854">
    <property type="component" value="Unassembled WGS sequence"/>
</dbReference>
<dbReference type="Pfam" id="PF01553">
    <property type="entry name" value="Acyltransferase"/>
    <property type="match status" value="1"/>
</dbReference>
<gene>
    <name evidence="6" type="ORF">GCM10011503_21590</name>
</gene>
<evidence type="ECO:0000313" key="7">
    <source>
        <dbReference type="Proteomes" id="UP000628854"/>
    </source>
</evidence>
<keyword evidence="4" id="KW-0812">Transmembrane</keyword>
<keyword evidence="4" id="KW-1133">Transmembrane helix</keyword>
<evidence type="ECO:0000256" key="2">
    <source>
        <dbReference type="ARBA" id="ARBA00022679"/>
    </source>
</evidence>
<dbReference type="PANTHER" id="PTHR10434">
    <property type="entry name" value="1-ACYL-SN-GLYCEROL-3-PHOSPHATE ACYLTRANSFERASE"/>
    <property type="match status" value="1"/>
</dbReference>
<dbReference type="PANTHER" id="PTHR10434:SF40">
    <property type="entry name" value="1-ACYL-SN-GLYCEROL-3-PHOSPHATE ACYLTRANSFERASE"/>
    <property type="match status" value="1"/>
</dbReference>
<keyword evidence="2" id="KW-0808">Transferase</keyword>
<keyword evidence="3 6" id="KW-0012">Acyltransferase</keyword>
<organism evidence="6 7">
    <name type="scientific">Henriciella pelagia</name>
    <dbReference type="NCBI Taxonomy" id="1977912"/>
    <lineage>
        <taxon>Bacteria</taxon>
        <taxon>Pseudomonadati</taxon>
        <taxon>Pseudomonadota</taxon>
        <taxon>Alphaproteobacteria</taxon>
        <taxon>Hyphomonadales</taxon>
        <taxon>Hyphomonadaceae</taxon>
        <taxon>Henriciella</taxon>
    </lineage>
</organism>
<dbReference type="RefSeq" id="WP_084392111.1">
    <property type="nucleotide sequence ID" value="NZ_BMKF01000002.1"/>
</dbReference>
<dbReference type="EMBL" id="BMKF01000002">
    <property type="protein sequence ID" value="GGB72614.1"/>
    <property type="molecule type" value="Genomic_DNA"/>
</dbReference>
<sequence>MNTLRSILFAAWLYGAMAAVAITALPTLLMPRRFAMGAIRIYAQAVRFGLRLFCGVRVELRGQENIPDGPFLVAGKHQAMLDVFIPFLMVRDPAIIMKRELLWYPALGWYALKARMIPIDRAGTARTLKKMLGDAKDRVARGRQVVIYPEGTRQPAGAPPDYKPAGLTALYNALDVPVLPLATNSGLCWKPRGITRRPGLVVYEALPPLPAGLHRKEMMPRLQSELEAASDRLLEEGLAAQRRTRDDL</sequence>
<evidence type="ECO:0000256" key="4">
    <source>
        <dbReference type="SAM" id="Phobius"/>
    </source>
</evidence>
<dbReference type="SMART" id="SM00563">
    <property type="entry name" value="PlsC"/>
    <property type="match status" value="1"/>
</dbReference>
<keyword evidence="4" id="KW-0472">Membrane</keyword>
<reference evidence="7" key="1">
    <citation type="journal article" date="2019" name="Int. J. Syst. Evol. Microbiol.">
        <title>The Global Catalogue of Microorganisms (GCM) 10K type strain sequencing project: providing services to taxonomists for standard genome sequencing and annotation.</title>
        <authorList>
            <consortium name="The Broad Institute Genomics Platform"/>
            <consortium name="The Broad Institute Genome Sequencing Center for Infectious Disease"/>
            <person name="Wu L."/>
            <person name="Ma J."/>
        </authorList>
    </citation>
    <scope>NUCLEOTIDE SEQUENCE [LARGE SCALE GENOMIC DNA]</scope>
    <source>
        <strain evidence="7">CGMCC 1.15928</strain>
    </source>
</reference>
<dbReference type="GO" id="GO:0016746">
    <property type="term" value="F:acyltransferase activity"/>
    <property type="evidence" value="ECO:0007669"/>
    <property type="project" value="UniProtKB-KW"/>
</dbReference>
<evidence type="ECO:0000256" key="3">
    <source>
        <dbReference type="ARBA" id="ARBA00023315"/>
    </source>
</evidence>
<proteinExistence type="predicted"/>
<keyword evidence="7" id="KW-1185">Reference proteome</keyword>
<dbReference type="CDD" id="cd07989">
    <property type="entry name" value="LPLAT_AGPAT-like"/>
    <property type="match status" value="1"/>
</dbReference>
<dbReference type="InterPro" id="IPR002123">
    <property type="entry name" value="Plipid/glycerol_acylTrfase"/>
</dbReference>
<evidence type="ECO:0000259" key="5">
    <source>
        <dbReference type="SMART" id="SM00563"/>
    </source>
</evidence>
<dbReference type="SUPFAM" id="SSF69593">
    <property type="entry name" value="Glycerol-3-phosphate (1)-acyltransferase"/>
    <property type="match status" value="1"/>
</dbReference>
<accession>A0ABQ1JPZ3</accession>
<feature type="transmembrane region" description="Helical" evidence="4">
    <location>
        <begin position="6"/>
        <end position="30"/>
    </location>
</feature>
<evidence type="ECO:0000313" key="6">
    <source>
        <dbReference type="EMBL" id="GGB72614.1"/>
    </source>
</evidence>